<comment type="caution">
    <text evidence="7">The sequence shown here is derived from an EMBL/GenBank/DDBJ whole genome shotgun (WGS) entry which is preliminary data.</text>
</comment>
<keyword evidence="4 5" id="KW-0472">Membrane</keyword>
<feature type="transmembrane region" description="Helical" evidence="5">
    <location>
        <begin position="119"/>
        <end position="140"/>
    </location>
</feature>
<dbReference type="InterPro" id="IPR036259">
    <property type="entry name" value="MFS_trans_sf"/>
</dbReference>
<keyword evidence="8" id="KW-1185">Reference proteome</keyword>
<feature type="transmembrane region" description="Helical" evidence="5">
    <location>
        <begin position="256"/>
        <end position="281"/>
    </location>
</feature>
<dbReference type="InterPro" id="IPR050382">
    <property type="entry name" value="MFS_Na/Anion_cotransporter"/>
</dbReference>
<evidence type="ECO:0000256" key="2">
    <source>
        <dbReference type="ARBA" id="ARBA00022692"/>
    </source>
</evidence>
<reference evidence="7 8" key="1">
    <citation type="journal article" date="2023" name="ISME J.">
        <title>Cultivation and genomic characterization of novel and ubiquitous marine nitrite-oxidizing bacteria from the Nitrospirales.</title>
        <authorList>
            <person name="Mueller A.J."/>
            <person name="Daebeler A."/>
            <person name="Herbold C.W."/>
            <person name="Kirkegaard R.H."/>
            <person name="Daims H."/>
        </authorList>
    </citation>
    <scope>NUCLEOTIDE SEQUENCE [LARGE SCALE GENOMIC DNA]</scope>
    <source>
        <strain evidence="7 8">EB</strain>
    </source>
</reference>
<evidence type="ECO:0000256" key="1">
    <source>
        <dbReference type="ARBA" id="ARBA00004141"/>
    </source>
</evidence>
<accession>A0ABU3K6R5</accession>
<name>A0ABU3K6R5_9BACT</name>
<dbReference type="PANTHER" id="PTHR11662">
    <property type="entry name" value="SOLUTE CARRIER FAMILY 17"/>
    <property type="match status" value="1"/>
</dbReference>
<feature type="transmembrane region" description="Helical" evidence="5">
    <location>
        <begin position="94"/>
        <end position="112"/>
    </location>
</feature>
<feature type="transmembrane region" description="Helical" evidence="5">
    <location>
        <begin position="413"/>
        <end position="434"/>
    </location>
</feature>
<sequence>MNLFTVLAQIMREPIPTSQSPTNARWIILALLLLISIITYIDRVNISITARQMMPALGLTNVQMGQIFSAFVFGYALFQIPGGWMGDRWGARKILTLAVIWWSIFTALTALAPASFLSAVLGIWGSLIVVRFLIGMGEAAALPNFTRAVANWCGPHERGIGMAITISGIGIGSALTPPITAWIMVNYGWQTAFYLAGAIGIVIALIWYWFATDFPQDHPWVNAQEAALIQGKEPSHPTPSPSQAIPWKIFAKTPTVWWLVLSYTCFGYVAYVYMSWFYLYLVEARGFSVLRGAVFASSPFIAMTIFCPLGGWFTDQLSQRFGLNKGRSWIGITGMTLAALSIILGALIDTPFIAIAFLSLGAGWLYFTIGAFWSTPVDLSKSHAGTLSGLMNTGANLGGTLSPTFTPWIANQYGWTVSLGVAAALALIGALAWLKIRPGDGLRE</sequence>
<feature type="transmembrane region" description="Helical" evidence="5">
    <location>
        <begin position="355"/>
        <end position="373"/>
    </location>
</feature>
<comment type="subcellular location">
    <subcellularLocation>
        <location evidence="1">Membrane</location>
        <topology evidence="1">Multi-pass membrane protein</topology>
    </subcellularLocation>
</comment>
<dbReference type="Gene3D" id="1.20.1250.20">
    <property type="entry name" value="MFS general substrate transporter like domains"/>
    <property type="match status" value="2"/>
</dbReference>
<evidence type="ECO:0000256" key="5">
    <source>
        <dbReference type="SAM" id="Phobius"/>
    </source>
</evidence>
<feature type="domain" description="Major facilitator superfamily (MFS) profile" evidence="6">
    <location>
        <begin position="28"/>
        <end position="441"/>
    </location>
</feature>
<dbReference type="CDD" id="cd17319">
    <property type="entry name" value="MFS_ExuT_GudP_like"/>
    <property type="match status" value="1"/>
</dbReference>
<feature type="transmembrane region" description="Helical" evidence="5">
    <location>
        <begin position="24"/>
        <end position="41"/>
    </location>
</feature>
<dbReference type="InterPro" id="IPR011701">
    <property type="entry name" value="MFS"/>
</dbReference>
<dbReference type="SUPFAM" id="SSF103473">
    <property type="entry name" value="MFS general substrate transporter"/>
    <property type="match status" value="1"/>
</dbReference>
<keyword evidence="2 5" id="KW-0812">Transmembrane</keyword>
<dbReference type="Proteomes" id="UP001250932">
    <property type="component" value="Unassembled WGS sequence"/>
</dbReference>
<dbReference type="Pfam" id="PF07690">
    <property type="entry name" value="MFS_1"/>
    <property type="match status" value="1"/>
</dbReference>
<dbReference type="InterPro" id="IPR020846">
    <property type="entry name" value="MFS_dom"/>
</dbReference>
<dbReference type="EMBL" id="JAQOUE010000001">
    <property type="protein sequence ID" value="MDT7042066.1"/>
    <property type="molecule type" value="Genomic_DNA"/>
</dbReference>
<gene>
    <name evidence="7" type="ORF">PPG34_06850</name>
</gene>
<dbReference type="PROSITE" id="PS50850">
    <property type="entry name" value="MFS"/>
    <property type="match status" value="1"/>
</dbReference>
<feature type="transmembrane region" description="Helical" evidence="5">
    <location>
        <begin position="160"/>
        <end position="185"/>
    </location>
</feature>
<keyword evidence="3 5" id="KW-1133">Transmembrane helix</keyword>
<feature type="transmembrane region" description="Helical" evidence="5">
    <location>
        <begin position="192"/>
        <end position="210"/>
    </location>
</feature>
<evidence type="ECO:0000259" key="6">
    <source>
        <dbReference type="PROSITE" id="PS50850"/>
    </source>
</evidence>
<feature type="transmembrane region" description="Helical" evidence="5">
    <location>
        <begin position="328"/>
        <end position="348"/>
    </location>
</feature>
<proteinExistence type="predicted"/>
<organism evidence="7 8">
    <name type="scientific">Candidatus Nitronereus thalassa</name>
    <dbReference type="NCBI Taxonomy" id="3020898"/>
    <lineage>
        <taxon>Bacteria</taxon>
        <taxon>Pseudomonadati</taxon>
        <taxon>Nitrospirota</taxon>
        <taxon>Nitrospiria</taxon>
        <taxon>Nitrospirales</taxon>
        <taxon>Nitrospiraceae</taxon>
        <taxon>Candidatus Nitronereus</taxon>
    </lineage>
</organism>
<dbReference type="RefSeq" id="WP_313832423.1">
    <property type="nucleotide sequence ID" value="NZ_JAQOUE010000001.1"/>
</dbReference>
<evidence type="ECO:0000313" key="8">
    <source>
        <dbReference type="Proteomes" id="UP001250932"/>
    </source>
</evidence>
<dbReference type="PANTHER" id="PTHR11662:SF399">
    <property type="entry name" value="FI19708P1-RELATED"/>
    <property type="match status" value="1"/>
</dbReference>
<evidence type="ECO:0000313" key="7">
    <source>
        <dbReference type="EMBL" id="MDT7042066.1"/>
    </source>
</evidence>
<evidence type="ECO:0000256" key="4">
    <source>
        <dbReference type="ARBA" id="ARBA00023136"/>
    </source>
</evidence>
<evidence type="ECO:0000256" key="3">
    <source>
        <dbReference type="ARBA" id="ARBA00022989"/>
    </source>
</evidence>
<feature type="transmembrane region" description="Helical" evidence="5">
    <location>
        <begin position="62"/>
        <end position="82"/>
    </location>
</feature>
<feature type="transmembrane region" description="Helical" evidence="5">
    <location>
        <begin position="293"/>
        <end position="313"/>
    </location>
</feature>
<protein>
    <submittedName>
        <fullName evidence="7">MFS transporter</fullName>
    </submittedName>
</protein>